<name>A0A392W3A5_9FABA</name>
<dbReference type="AlphaFoldDB" id="A0A392W3A5"/>
<keyword evidence="2" id="KW-1185">Reference proteome</keyword>
<comment type="caution">
    <text evidence="1">The sequence shown here is derived from an EMBL/GenBank/DDBJ whole genome shotgun (WGS) entry which is preliminary data.</text>
</comment>
<proteinExistence type="predicted"/>
<dbReference type="EMBL" id="LXQA011320475">
    <property type="protein sequence ID" value="MCI93140.1"/>
    <property type="molecule type" value="Genomic_DNA"/>
</dbReference>
<evidence type="ECO:0000313" key="1">
    <source>
        <dbReference type="EMBL" id="MCI93140.1"/>
    </source>
</evidence>
<dbReference type="Proteomes" id="UP000265520">
    <property type="component" value="Unassembled WGS sequence"/>
</dbReference>
<feature type="non-terminal residue" evidence="1">
    <location>
        <position position="24"/>
    </location>
</feature>
<evidence type="ECO:0000313" key="2">
    <source>
        <dbReference type="Proteomes" id="UP000265520"/>
    </source>
</evidence>
<sequence length="24" mass="3055">MGSWVQGEWEWDFKWKRELSLEEV</sequence>
<protein>
    <submittedName>
        <fullName evidence="1">Uncharacterized protein</fullName>
    </submittedName>
</protein>
<reference evidence="1 2" key="1">
    <citation type="journal article" date="2018" name="Front. Plant Sci.">
        <title>Red Clover (Trifolium pratense) and Zigzag Clover (T. medium) - A Picture of Genomic Similarities and Differences.</title>
        <authorList>
            <person name="Dluhosova J."/>
            <person name="Istvanek J."/>
            <person name="Nedelnik J."/>
            <person name="Repkova J."/>
        </authorList>
    </citation>
    <scope>NUCLEOTIDE SEQUENCE [LARGE SCALE GENOMIC DNA]</scope>
    <source>
        <strain evidence="2">cv. 10/8</strain>
        <tissue evidence="1">Leaf</tissue>
    </source>
</reference>
<organism evidence="1 2">
    <name type="scientific">Trifolium medium</name>
    <dbReference type="NCBI Taxonomy" id="97028"/>
    <lineage>
        <taxon>Eukaryota</taxon>
        <taxon>Viridiplantae</taxon>
        <taxon>Streptophyta</taxon>
        <taxon>Embryophyta</taxon>
        <taxon>Tracheophyta</taxon>
        <taxon>Spermatophyta</taxon>
        <taxon>Magnoliopsida</taxon>
        <taxon>eudicotyledons</taxon>
        <taxon>Gunneridae</taxon>
        <taxon>Pentapetalae</taxon>
        <taxon>rosids</taxon>
        <taxon>fabids</taxon>
        <taxon>Fabales</taxon>
        <taxon>Fabaceae</taxon>
        <taxon>Papilionoideae</taxon>
        <taxon>50 kb inversion clade</taxon>
        <taxon>NPAAA clade</taxon>
        <taxon>Hologalegina</taxon>
        <taxon>IRL clade</taxon>
        <taxon>Trifolieae</taxon>
        <taxon>Trifolium</taxon>
    </lineage>
</organism>
<accession>A0A392W3A5</accession>